<dbReference type="GO" id="GO:0005886">
    <property type="term" value="C:plasma membrane"/>
    <property type="evidence" value="ECO:0007669"/>
    <property type="project" value="UniProtKB-SubCell"/>
</dbReference>
<keyword evidence="17" id="KW-1185">Reference proteome</keyword>
<evidence type="ECO:0000256" key="7">
    <source>
        <dbReference type="ARBA" id="ARBA00023136"/>
    </source>
</evidence>
<proteinExistence type="predicted"/>
<dbReference type="EMBL" id="OY660885">
    <property type="protein sequence ID" value="CAJ1084916.1"/>
    <property type="molecule type" value="Genomic_DNA"/>
</dbReference>
<keyword evidence="4 12" id="KW-0812">Transmembrane</keyword>
<dbReference type="InterPro" id="IPR013568">
    <property type="entry name" value="SEFIR_dom"/>
</dbReference>
<dbReference type="GO" id="GO:0006954">
    <property type="term" value="P:inflammatory response"/>
    <property type="evidence" value="ECO:0007669"/>
    <property type="project" value="UniProtKB-KW"/>
</dbReference>
<dbReference type="Proteomes" id="UP001178508">
    <property type="component" value="Chromosome 22"/>
</dbReference>
<organism evidence="16 17">
    <name type="scientific">Xyrichtys novacula</name>
    <name type="common">Pearly razorfish</name>
    <name type="synonym">Hemipteronotus novacula</name>
    <dbReference type="NCBI Taxonomy" id="13765"/>
    <lineage>
        <taxon>Eukaryota</taxon>
        <taxon>Metazoa</taxon>
        <taxon>Chordata</taxon>
        <taxon>Craniata</taxon>
        <taxon>Vertebrata</taxon>
        <taxon>Euteleostomi</taxon>
        <taxon>Actinopterygii</taxon>
        <taxon>Neopterygii</taxon>
        <taxon>Teleostei</taxon>
        <taxon>Neoteleostei</taxon>
        <taxon>Acanthomorphata</taxon>
        <taxon>Eupercaria</taxon>
        <taxon>Labriformes</taxon>
        <taxon>Labridae</taxon>
        <taxon>Xyrichtys</taxon>
    </lineage>
</organism>
<dbReference type="Pfam" id="PF15037">
    <property type="entry name" value="IL17_R_N"/>
    <property type="match status" value="1"/>
</dbReference>
<feature type="domain" description="Interleukin-17 receptor C/E N-terminal" evidence="15">
    <location>
        <begin position="216"/>
        <end position="427"/>
    </location>
</feature>
<reference evidence="16" key="1">
    <citation type="submission" date="2023-08" db="EMBL/GenBank/DDBJ databases">
        <authorList>
            <person name="Alioto T."/>
            <person name="Alioto T."/>
            <person name="Gomez Garrido J."/>
        </authorList>
    </citation>
    <scope>NUCLEOTIDE SEQUENCE</scope>
</reference>
<evidence type="ECO:0000313" key="17">
    <source>
        <dbReference type="Proteomes" id="UP001178508"/>
    </source>
</evidence>
<evidence type="ECO:0000256" key="1">
    <source>
        <dbReference type="ARBA" id="ARBA00004162"/>
    </source>
</evidence>
<accession>A0AAV1HIL9</accession>
<feature type="compositionally biased region" description="Polar residues" evidence="11">
    <location>
        <begin position="725"/>
        <end position="740"/>
    </location>
</feature>
<evidence type="ECO:0000256" key="8">
    <source>
        <dbReference type="ARBA" id="ARBA00023170"/>
    </source>
</evidence>
<feature type="transmembrane region" description="Helical" evidence="12">
    <location>
        <begin position="444"/>
        <end position="466"/>
    </location>
</feature>
<dbReference type="Gene3D" id="3.40.50.11530">
    <property type="match status" value="1"/>
</dbReference>
<dbReference type="InterPro" id="IPR039465">
    <property type="entry name" value="IL-17_rcpt-like"/>
</dbReference>
<evidence type="ECO:0000256" key="9">
    <source>
        <dbReference type="ARBA" id="ARBA00023180"/>
    </source>
</evidence>
<keyword evidence="8 16" id="KW-0675">Receptor</keyword>
<dbReference type="Pfam" id="PF08357">
    <property type="entry name" value="SEFIR"/>
    <property type="match status" value="1"/>
</dbReference>
<evidence type="ECO:0000259" key="14">
    <source>
        <dbReference type="Pfam" id="PF08357"/>
    </source>
</evidence>
<keyword evidence="6 12" id="KW-1133">Transmembrane helix</keyword>
<evidence type="ECO:0000256" key="11">
    <source>
        <dbReference type="SAM" id="MobiDB-lite"/>
    </source>
</evidence>
<dbReference type="AlphaFoldDB" id="A0AAV1HIL9"/>
<keyword evidence="5 13" id="KW-0732">Signal</keyword>
<dbReference type="InterPro" id="IPR027841">
    <property type="entry name" value="IL-17_rcpt_C/E_N"/>
</dbReference>
<feature type="chain" id="PRO_5043314809" evidence="13">
    <location>
        <begin position="25"/>
        <end position="779"/>
    </location>
</feature>
<evidence type="ECO:0000256" key="12">
    <source>
        <dbReference type="SAM" id="Phobius"/>
    </source>
</evidence>
<evidence type="ECO:0000256" key="5">
    <source>
        <dbReference type="ARBA" id="ARBA00022729"/>
    </source>
</evidence>
<evidence type="ECO:0000313" key="16">
    <source>
        <dbReference type="EMBL" id="CAJ1084916.1"/>
    </source>
</evidence>
<feature type="region of interest" description="Disordered" evidence="11">
    <location>
        <begin position="725"/>
        <end position="751"/>
    </location>
</feature>
<feature type="signal peptide" evidence="13">
    <location>
        <begin position="1"/>
        <end position="24"/>
    </location>
</feature>
<name>A0AAV1HIL9_XYRNO</name>
<evidence type="ECO:0000256" key="4">
    <source>
        <dbReference type="ARBA" id="ARBA00022692"/>
    </source>
</evidence>
<dbReference type="GO" id="GO:0030368">
    <property type="term" value="F:interleukin-17 receptor activity"/>
    <property type="evidence" value="ECO:0007669"/>
    <property type="project" value="InterPro"/>
</dbReference>
<comment type="subcellular location">
    <subcellularLocation>
        <location evidence="1">Cell membrane</location>
        <topology evidence="1">Single-pass membrane protein</topology>
    </subcellularLocation>
    <subcellularLocation>
        <location evidence="2">Membrane</location>
        <topology evidence="2">Single-pass type I membrane protein</topology>
    </subcellularLocation>
</comment>
<keyword evidence="10" id="KW-0395">Inflammatory response</keyword>
<feature type="domain" description="SEFIR" evidence="14">
    <location>
        <begin position="483"/>
        <end position="682"/>
    </location>
</feature>
<dbReference type="PANTHER" id="PTHR15583">
    <property type="entry name" value="INTERLEUKIN-17 RECEPTOR"/>
    <property type="match status" value="1"/>
</dbReference>
<evidence type="ECO:0000256" key="6">
    <source>
        <dbReference type="ARBA" id="ARBA00022989"/>
    </source>
</evidence>
<keyword evidence="9" id="KW-0325">Glycoprotein</keyword>
<evidence type="ECO:0000256" key="13">
    <source>
        <dbReference type="SAM" id="SignalP"/>
    </source>
</evidence>
<protein>
    <submittedName>
        <fullName evidence="16">Interleukin-17 receptor C</fullName>
    </submittedName>
</protein>
<evidence type="ECO:0000256" key="3">
    <source>
        <dbReference type="ARBA" id="ARBA00022475"/>
    </source>
</evidence>
<keyword evidence="7 12" id="KW-0472">Membrane</keyword>
<gene>
    <name evidence="16" type="ORF">XNOV1_A040835</name>
</gene>
<sequence length="779" mass="87134">MSSMRLCTAGVVIAIAVFTQLLECTTTCQRVLQGGYVDGDCPVKLTSAPNISRGRYTEHVTVSVWKKAWDSSKDPNINIISPENCIIYREKKKKKKKVRCAKNNLRQVRVRRASSVSQQSAQNFTPVYKTDIDMDDIDQAGGTSVCVKYSSPSRNCTVSCTIPDFIPEFNVSVNQSSKSFNVTVGPGHKVHARWCYSINLNSCINGRSSQITIDPSQSQSGLLKIPYLLPCSCVEVYYTHLDPKRDMKCPLLGKNLDDVSDVWLSSKLTPYKSYLQWSSKCPASFFQISASLCWRQHEHVCTPVFNFSLPESKDGNLRYNISAVDKHPQMCVQLSVQGSHNISCLFKSDESSWEVYTEAGKQSVYLYFTSTAQVQFSAQFCVLHEGGCTPIGQVHNATMEANSTQTVTHVPLLYPDEKPCVQVWQSHPALIGRRILCPYYTHNRWGVCAFAALIVVVFTVMLGIFVQRVTKKGAAGWLSIHKPVLLVCSSEQAAHISAVCALASILQGELSATVHMALWAQNSQKEAGAGTGVADLGPLPWLYGQWEAVRKAQGQVLIVWGPEAKKSYDTWREARAAKRQEGQGQDRRLDKHKDERDIGKEDCSKPCDDKDCYSMKEPSTVIAPVFTAALACLERELQGSKGQGLALVYFQGLCHRGDIPKTFREVPRYCLPKDFRGFIQELGGMSRQMKKDMWHCWPRLLSKILSIWQAQRLAQRLRTVLLQTQGKKTQEQSARSSQKMKSNKTRGRLKLPVEADIASSGTVQEHEPLHVSPWRAEVL</sequence>
<evidence type="ECO:0000259" key="15">
    <source>
        <dbReference type="Pfam" id="PF15037"/>
    </source>
</evidence>
<dbReference type="PANTHER" id="PTHR15583:SF21">
    <property type="entry name" value="INTERLEUKIN-17 RECEPTOR E-LIKE"/>
    <property type="match status" value="1"/>
</dbReference>
<feature type="region of interest" description="Disordered" evidence="11">
    <location>
        <begin position="575"/>
        <end position="602"/>
    </location>
</feature>
<evidence type="ECO:0000256" key="10">
    <source>
        <dbReference type="ARBA" id="ARBA00023198"/>
    </source>
</evidence>
<keyword evidence="3" id="KW-1003">Cell membrane</keyword>
<evidence type="ECO:0000256" key="2">
    <source>
        <dbReference type="ARBA" id="ARBA00004479"/>
    </source>
</evidence>